<accession>A0A0R3TIF6</accession>
<reference evidence="3" key="1">
    <citation type="submission" date="2017-02" db="UniProtKB">
        <authorList>
            <consortium name="WormBaseParasite"/>
        </authorList>
    </citation>
    <scope>IDENTIFICATION</scope>
</reference>
<evidence type="ECO:0000313" key="1">
    <source>
        <dbReference type="EMBL" id="VDO02703.1"/>
    </source>
</evidence>
<keyword evidence="2" id="KW-1185">Reference proteome</keyword>
<protein>
    <submittedName>
        <fullName evidence="3">Protein-tyrosine-phosphatase</fullName>
    </submittedName>
</protein>
<reference evidence="1 2" key="2">
    <citation type="submission" date="2018-11" db="EMBL/GenBank/DDBJ databases">
        <authorList>
            <consortium name="Pathogen Informatics"/>
        </authorList>
    </citation>
    <scope>NUCLEOTIDE SEQUENCE [LARGE SCALE GENOMIC DNA]</scope>
</reference>
<dbReference type="WBParaSite" id="HNAJ_0000684701-mRNA-1">
    <property type="protein sequence ID" value="HNAJ_0000684701-mRNA-1"/>
    <property type="gene ID" value="HNAJ_0000684701"/>
</dbReference>
<name>A0A0R3TIF6_RODNA</name>
<dbReference type="Proteomes" id="UP000278807">
    <property type="component" value="Unassembled WGS sequence"/>
</dbReference>
<proteinExistence type="predicted"/>
<organism evidence="3">
    <name type="scientific">Rodentolepis nana</name>
    <name type="common">Dwarf tapeworm</name>
    <name type="synonym">Hymenolepis nana</name>
    <dbReference type="NCBI Taxonomy" id="102285"/>
    <lineage>
        <taxon>Eukaryota</taxon>
        <taxon>Metazoa</taxon>
        <taxon>Spiralia</taxon>
        <taxon>Lophotrochozoa</taxon>
        <taxon>Platyhelminthes</taxon>
        <taxon>Cestoda</taxon>
        <taxon>Eucestoda</taxon>
        <taxon>Cyclophyllidea</taxon>
        <taxon>Hymenolepididae</taxon>
        <taxon>Rodentolepis</taxon>
    </lineage>
</organism>
<evidence type="ECO:0000313" key="3">
    <source>
        <dbReference type="WBParaSite" id="HNAJ_0000684701-mRNA-1"/>
    </source>
</evidence>
<dbReference type="EMBL" id="UZAE01008640">
    <property type="protein sequence ID" value="VDO02703.1"/>
    <property type="molecule type" value="Genomic_DNA"/>
</dbReference>
<dbReference type="AlphaFoldDB" id="A0A0R3TIF6"/>
<sequence>MFVDLDGLTSEAMFGPMTDVLPDDLSNKTVSDQLRCETNARMRQTVEMFKNLPAICLRNKWSRLAG</sequence>
<gene>
    <name evidence="1" type="ORF">HNAJ_LOCUS6843</name>
</gene>
<evidence type="ECO:0000313" key="2">
    <source>
        <dbReference type="Proteomes" id="UP000278807"/>
    </source>
</evidence>